<dbReference type="OrthoDB" id="7847096at2759"/>
<dbReference type="InParanoid" id="B4MZE8"/>
<dbReference type="STRING" id="7260.B4MZE8"/>
<dbReference type="Proteomes" id="UP000007798">
    <property type="component" value="Unassembled WGS sequence"/>
</dbReference>
<dbReference type="HOGENOM" id="CLU_1662655_0_0_1"/>
<evidence type="ECO:0000313" key="2">
    <source>
        <dbReference type="Proteomes" id="UP000007798"/>
    </source>
</evidence>
<dbReference type="InterPro" id="IPR011989">
    <property type="entry name" value="ARM-like"/>
</dbReference>
<keyword evidence="2" id="KW-1185">Reference proteome</keyword>
<organism evidence="1 2">
    <name type="scientific">Drosophila willistoni</name>
    <name type="common">Fruit fly</name>
    <dbReference type="NCBI Taxonomy" id="7260"/>
    <lineage>
        <taxon>Eukaryota</taxon>
        <taxon>Metazoa</taxon>
        <taxon>Ecdysozoa</taxon>
        <taxon>Arthropoda</taxon>
        <taxon>Hexapoda</taxon>
        <taxon>Insecta</taxon>
        <taxon>Pterygota</taxon>
        <taxon>Neoptera</taxon>
        <taxon>Endopterygota</taxon>
        <taxon>Diptera</taxon>
        <taxon>Brachycera</taxon>
        <taxon>Muscomorpha</taxon>
        <taxon>Ephydroidea</taxon>
        <taxon>Drosophilidae</taxon>
        <taxon>Drosophila</taxon>
        <taxon>Sophophora</taxon>
    </lineage>
</organism>
<protein>
    <submittedName>
        <fullName evidence="1">Uncharacterized protein</fullName>
    </submittedName>
</protein>
<dbReference type="AlphaFoldDB" id="B4MZE8"/>
<evidence type="ECO:0000313" key="1">
    <source>
        <dbReference type="EMBL" id="EDW77487.2"/>
    </source>
</evidence>
<dbReference type="KEGG" id="dwi:6643478"/>
<accession>B4MZE8</accession>
<proteinExistence type="predicted"/>
<dbReference type="SUPFAM" id="SSF48371">
    <property type="entry name" value="ARM repeat"/>
    <property type="match status" value="1"/>
</dbReference>
<dbReference type="InterPro" id="IPR016024">
    <property type="entry name" value="ARM-type_fold"/>
</dbReference>
<dbReference type="SMR" id="B4MZE8"/>
<reference evidence="1 2" key="1">
    <citation type="journal article" date="2007" name="Nature">
        <title>Evolution of genes and genomes on the Drosophila phylogeny.</title>
        <authorList>
            <consortium name="Drosophila 12 Genomes Consortium"/>
            <person name="Clark A.G."/>
            <person name="Eisen M.B."/>
            <person name="Smith D.R."/>
            <person name="Bergman C.M."/>
            <person name="Oliver B."/>
            <person name="Markow T.A."/>
            <person name="Kaufman T.C."/>
            <person name="Kellis M."/>
            <person name="Gelbart W."/>
            <person name="Iyer V.N."/>
            <person name="Pollard D.A."/>
            <person name="Sackton T.B."/>
            <person name="Larracuente A.M."/>
            <person name="Singh N.D."/>
            <person name="Abad J.P."/>
            <person name="Abt D.N."/>
            <person name="Adryan B."/>
            <person name="Aguade M."/>
            <person name="Akashi H."/>
            <person name="Anderson W.W."/>
            <person name="Aquadro C.F."/>
            <person name="Ardell D.H."/>
            <person name="Arguello R."/>
            <person name="Artieri C.G."/>
            <person name="Barbash D.A."/>
            <person name="Barker D."/>
            <person name="Barsanti P."/>
            <person name="Batterham P."/>
            <person name="Batzoglou S."/>
            <person name="Begun D."/>
            <person name="Bhutkar A."/>
            <person name="Blanco E."/>
            <person name="Bosak S.A."/>
            <person name="Bradley R.K."/>
            <person name="Brand A.D."/>
            <person name="Brent M.R."/>
            <person name="Brooks A.N."/>
            <person name="Brown R.H."/>
            <person name="Butlin R.K."/>
            <person name="Caggese C."/>
            <person name="Calvi B.R."/>
            <person name="Bernardo de Carvalho A."/>
            <person name="Caspi A."/>
            <person name="Castrezana S."/>
            <person name="Celniker S.E."/>
            <person name="Chang J.L."/>
            <person name="Chapple C."/>
            <person name="Chatterji S."/>
            <person name="Chinwalla A."/>
            <person name="Civetta A."/>
            <person name="Clifton S.W."/>
            <person name="Comeron J.M."/>
            <person name="Costello J.C."/>
            <person name="Coyne J.A."/>
            <person name="Daub J."/>
            <person name="David R.G."/>
            <person name="Delcher A.L."/>
            <person name="Delehaunty K."/>
            <person name="Do C.B."/>
            <person name="Ebling H."/>
            <person name="Edwards K."/>
            <person name="Eickbush T."/>
            <person name="Evans J.D."/>
            <person name="Filipski A."/>
            <person name="Findeiss S."/>
            <person name="Freyhult E."/>
            <person name="Fulton L."/>
            <person name="Fulton R."/>
            <person name="Garcia A.C."/>
            <person name="Gardiner A."/>
            <person name="Garfield D.A."/>
            <person name="Garvin B.E."/>
            <person name="Gibson G."/>
            <person name="Gilbert D."/>
            <person name="Gnerre S."/>
            <person name="Godfrey J."/>
            <person name="Good R."/>
            <person name="Gotea V."/>
            <person name="Gravely B."/>
            <person name="Greenberg A.J."/>
            <person name="Griffiths-Jones S."/>
            <person name="Gross S."/>
            <person name="Guigo R."/>
            <person name="Gustafson E.A."/>
            <person name="Haerty W."/>
            <person name="Hahn M.W."/>
            <person name="Halligan D.L."/>
            <person name="Halpern A.L."/>
            <person name="Halter G.M."/>
            <person name="Han M.V."/>
            <person name="Heger A."/>
            <person name="Hillier L."/>
            <person name="Hinrichs A.S."/>
            <person name="Holmes I."/>
            <person name="Hoskins R.A."/>
            <person name="Hubisz M.J."/>
            <person name="Hultmark D."/>
            <person name="Huntley M.A."/>
            <person name="Jaffe D.B."/>
            <person name="Jagadeeshan S."/>
            <person name="Jeck W.R."/>
            <person name="Johnson J."/>
            <person name="Jones C.D."/>
            <person name="Jordan W.C."/>
            <person name="Karpen G.H."/>
            <person name="Kataoka E."/>
            <person name="Keightley P.D."/>
            <person name="Kheradpour P."/>
            <person name="Kirkness E.F."/>
            <person name="Koerich L.B."/>
            <person name="Kristiansen K."/>
            <person name="Kudrna D."/>
            <person name="Kulathinal R.J."/>
            <person name="Kumar S."/>
            <person name="Kwok R."/>
            <person name="Lander E."/>
            <person name="Langley C.H."/>
            <person name="Lapoint R."/>
            <person name="Lazzaro B.P."/>
            <person name="Lee S.J."/>
            <person name="Levesque L."/>
            <person name="Li R."/>
            <person name="Lin C.F."/>
            <person name="Lin M.F."/>
            <person name="Lindblad-Toh K."/>
            <person name="Llopart A."/>
            <person name="Long M."/>
            <person name="Low L."/>
            <person name="Lozovsky E."/>
            <person name="Lu J."/>
            <person name="Luo M."/>
            <person name="Machado C.A."/>
            <person name="Makalowski W."/>
            <person name="Marzo M."/>
            <person name="Matsuda M."/>
            <person name="Matzkin L."/>
            <person name="McAllister B."/>
            <person name="McBride C.S."/>
            <person name="McKernan B."/>
            <person name="McKernan K."/>
            <person name="Mendez-Lago M."/>
            <person name="Minx P."/>
            <person name="Mollenhauer M.U."/>
            <person name="Montooth K."/>
            <person name="Mount S.M."/>
            <person name="Mu X."/>
            <person name="Myers E."/>
            <person name="Negre B."/>
            <person name="Newfeld S."/>
            <person name="Nielsen R."/>
            <person name="Noor M.A."/>
            <person name="O'Grady P."/>
            <person name="Pachter L."/>
            <person name="Papaceit M."/>
            <person name="Parisi M.J."/>
            <person name="Parisi M."/>
            <person name="Parts L."/>
            <person name="Pedersen J.S."/>
            <person name="Pesole G."/>
            <person name="Phillippy A.M."/>
            <person name="Ponting C.P."/>
            <person name="Pop M."/>
            <person name="Porcelli D."/>
            <person name="Powell J.R."/>
            <person name="Prohaska S."/>
            <person name="Pruitt K."/>
            <person name="Puig M."/>
            <person name="Quesneville H."/>
            <person name="Ram K.R."/>
            <person name="Rand D."/>
            <person name="Rasmussen M.D."/>
            <person name="Reed L.K."/>
            <person name="Reenan R."/>
            <person name="Reily A."/>
            <person name="Remington K.A."/>
            <person name="Rieger T.T."/>
            <person name="Ritchie M.G."/>
            <person name="Robin C."/>
            <person name="Rogers Y.H."/>
            <person name="Rohde C."/>
            <person name="Rozas J."/>
            <person name="Rubenfield M.J."/>
            <person name="Ruiz A."/>
            <person name="Russo S."/>
            <person name="Salzberg S.L."/>
            <person name="Sanchez-Gracia A."/>
            <person name="Saranga D.J."/>
            <person name="Sato H."/>
            <person name="Schaeffer S.W."/>
            <person name="Schatz M.C."/>
            <person name="Schlenke T."/>
            <person name="Schwartz R."/>
            <person name="Segarra C."/>
            <person name="Singh R.S."/>
            <person name="Sirot L."/>
            <person name="Sirota M."/>
            <person name="Sisneros N.B."/>
            <person name="Smith C.D."/>
            <person name="Smith T.F."/>
            <person name="Spieth J."/>
            <person name="Stage D.E."/>
            <person name="Stark A."/>
            <person name="Stephan W."/>
            <person name="Strausberg R.L."/>
            <person name="Strempel S."/>
            <person name="Sturgill D."/>
            <person name="Sutton G."/>
            <person name="Sutton G.G."/>
            <person name="Tao W."/>
            <person name="Teichmann S."/>
            <person name="Tobari Y.N."/>
            <person name="Tomimura Y."/>
            <person name="Tsolas J.M."/>
            <person name="Valente V.L."/>
            <person name="Venter E."/>
            <person name="Venter J.C."/>
            <person name="Vicario S."/>
            <person name="Vieira F.G."/>
            <person name="Vilella A.J."/>
            <person name="Villasante A."/>
            <person name="Walenz B."/>
            <person name="Wang J."/>
            <person name="Wasserman M."/>
            <person name="Watts T."/>
            <person name="Wilson D."/>
            <person name="Wilson R.K."/>
            <person name="Wing R.A."/>
            <person name="Wolfner M.F."/>
            <person name="Wong A."/>
            <person name="Wong G.K."/>
            <person name="Wu C.I."/>
            <person name="Wu G."/>
            <person name="Yamamoto D."/>
            <person name="Yang H.P."/>
            <person name="Yang S.P."/>
            <person name="Yorke J.A."/>
            <person name="Yoshida K."/>
            <person name="Zdobnov E."/>
            <person name="Zhang P."/>
            <person name="Zhang Y."/>
            <person name="Zimin A.V."/>
            <person name="Baldwin J."/>
            <person name="Abdouelleil A."/>
            <person name="Abdulkadir J."/>
            <person name="Abebe A."/>
            <person name="Abera B."/>
            <person name="Abreu J."/>
            <person name="Acer S.C."/>
            <person name="Aftuck L."/>
            <person name="Alexander A."/>
            <person name="An P."/>
            <person name="Anderson E."/>
            <person name="Anderson S."/>
            <person name="Arachi H."/>
            <person name="Azer M."/>
            <person name="Bachantsang P."/>
            <person name="Barry A."/>
            <person name="Bayul T."/>
            <person name="Berlin A."/>
            <person name="Bessette D."/>
            <person name="Bloom T."/>
            <person name="Blye J."/>
            <person name="Boguslavskiy L."/>
            <person name="Bonnet C."/>
            <person name="Boukhgalter B."/>
            <person name="Bourzgui I."/>
            <person name="Brown A."/>
            <person name="Cahill P."/>
            <person name="Channer S."/>
            <person name="Cheshatsang Y."/>
            <person name="Chuda L."/>
            <person name="Citroen M."/>
            <person name="Collymore A."/>
            <person name="Cooke P."/>
            <person name="Costello M."/>
            <person name="D'Aco K."/>
            <person name="Daza R."/>
            <person name="De Haan G."/>
            <person name="DeGray S."/>
            <person name="DeMaso C."/>
            <person name="Dhargay N."/>
            <person name="Dooley K."/>
            <person name="Dooley E."/>
            <person name="Doricent M."/>
            <person name="Dorje P."/>
            <person name="Dorjee K."/>
            <person name="Dupes A."/>
            <person name="Elong R."/>
            <person name="Falk J."/>
            <person name="Farina A."/>
            <person name="Faro S."/>
            <person name="Ferguson D."/>
            <person name="Fisher S."/>
            <person name="Foley C.D."/>
            <person name="Franke A."/>
            <person name="Friedrich D."/>
            <person name="Gadbois L."/>
            <person name="Gearin G."/>
            <person name="Gearin C.R."/>
            <person name="Giannoukos G."/>
            <person name="Goode T."/>
            <person name="Graham J."/>
            <person name="Grandbois E."/>
            <person name="Grewal S."/>
            <person name="Gyaltsen K."/>
            <person name="Hafez N."/>
            <person name="Hagos B."/>
            <person name="Hall J."/>
            <person name="Henson C."/>
            <person name="Hollinger A."/>
            <person name="Honan T."/>
            <person name="Huard M.D."/>
            <person name="Hughes L."/>
            <person name="Hurhula B."/>
            <person name="Husby M.E."/>
            <person name="Kamat A."/>
            <person name="Kanga B."/>
            <person name="Kashin S."/>
            <person name="Khazanovich D."/>
            <person name="Kisner P."/>
            <person name="Lance K."/>
            <person name="Lara M."/>
            <person name="Lee W."/>
            <person name="Lennon N."/>
            <person name="Letendre F."/>
            <person name="LeVine R."/>
            <person name="Lipovsky A."/>
            <person name="Liu X."/>
            <person name="Liu J."/>
            <person name="Liu S."/>
            <person name="Lokyitsang T."/>
            <person name="Lokyitsang Y."/>
            <person name="Lubonja R."/>
            <person name="Lui A."/>
            <person name="MacDonald P."/>
            <person name="Magnisalis V."/>
            <person name="Maru K."/>
            <person name="Matthews C."/>
            <person name="McCusker W."/>
            <person name="McDonough S."/>
            <person name="Mehta T."/>
            <person name="Meldrim J."/>
            <person name="Meneus L."/>
            <person name="Mihai O."/>
            <person name="Mihalev A."/>
            <person name="Mihova T."/>
            <person name="Mittelman R."/>
            <person name="Mlenga V."/>
            <person name="Montmayeur A."/>
            <person name="Mulrain L."/>
            <person name="Navidi A."/>
            <person name="Naylor J."/>
            <person name="Negash T."/>
            <person name="Nguyen T."/>
            <person name="Nguyen N."/>
            <person name="Nicol R."/>
            <person name="Norbu C."/>
            <person name="Norbu N."/>
            <person name="Novod N."/>
            <person name="O'Neill B."/>
            <person name="Osman S."/>
            <person name="Markiewicz E."/>
            <person name="Oyono O.L."/>
            <person name="Patti C."/>
            <person name="Phunkhang P."/>
            <person name="Pierre F."/>
            <person name="Priest M."/>
            <person name="Raghuraman S."/>
            <person name="Rege F."/>
            <person name="Reyes R."/>
            <person name="Rise C."/>
            <person name="Rogov P."/>
            <person name="Ross K."/>
            <person name="Ryan E."/>
            <person name="Settipalli S."/>
            <person name="Shea T."/>
            <person name="Sherpa N."/>
            <person name="Shi L."/>
            <person name="Shih D."/>
            <person name="Sparrow T."/>
            <person name="Spaulding J."/>
            <person name="Stalker J."/>
            <person name="Stange-Thomann N."/>
            <person name="Stavropoulos S."/>
            <person name="Stone C."/>
            <person name="Strader C."/>
            <person name="Tesfaye S."/>
            <person name="Thomson T."/>
            <person name="Thoulutsang Y."/>
            <person name="Thoulutsang D."/>
            <person name="Topham K."/>
            <person name="Topping I."/>
            <person name="Tsamla T."/>
            <person name="Vassiliev H."/>
            <person name="Vo A."/>
            <person name="Wangchuk T."/>
            <person name="Wangdi T."/>
            <person name="Weiand M."/>
            <person name="Wilkinson J."/>
            <person name="Wilson A."/>
            <person name="Yadav S."/>
            <person name="Young G."/>
            <person name="Yu Q."/>
            <person name="Zembek L."/>
            <person name="Zhong D."/>
            <person name="Zimmer A."/>
            <person name="Zwirko Z."/>
            <person name="Jaffe D.B."/>
            <person name="Alvarez P."/>
            <person name="Brockman W."/>
            <person name="Butler J."/>
            <person name="Chin C."/>
            <person name="Gnerre S."/>
            <person name="Grabherr M."/>
            <person name="Kleber M."/>
            <person name="Mauceli E."/>
            <person name="MacCallum I."/>
        </authorList>
    </citation>
    <scope>NUCLEOTIDE SEQUENCE [LARGE SCALE GENOMIC DNA]</scope>
    <source>
        <strain evidence="2">Tucson 14030-0811.24</strain>
    </source>
</reference>
<gene>
    <name evidence="1" type="primary">Dwil\GK18062</name>
    <name evidence="1" type="ORF">Dwil_GK18062</name>
</gene>
<sequence>MDCDEVPVDLVRERLVAFDFMDNHPQSAKSYATWVLSTMDIFWRGRLINAYLANLMMPKPLLKPRECVKTLRVLHEITTYCTKVDVRRLVITTDIMVYMRDILNTHNVRHIIVRSSLTLLSNLILCGWRIRDALGESGLLTQLLKLMQQQNTMESKHKPIMGQVLWILYHYLTYKLPGPPVSDLKQIAKTLASLLSYRKDADVLVTLLKMSRLVAEYHSAMFSVMIQTELFERATRFLLSPLPEIQREALFVVANTCQMHRKQKYINLYRFRRCILNPFHILILGATMNIRILALHTLGGIIDHRCVRPHQILGMTKKIMLCTKDKDPAVRLAASWTFISLASHLESQYFPHFLKLGGLNAMCELLHQKLPVQVTRNLLSVIVLVLESYRHLKASLKIIIRETKIRPILNELQASPNVSISTLATLLDDRFMQQLCWVDVLVQMGL</sequence>
<dbReference type="Gene3D" id="1.25.10.10">
    <property type="entry name" value="Leucine-rich Repeat Variant"/>
    <property type="match status" value="1"/>
</dbReference>
<dbReference type="EMBL" id="CH963913">
    <property type="protein sequence ID" value="EDW77487.2"/>
    <property type="molecule type" value="Genomic_DNA"/>
</dbReference>
<name>B4MZE8_DROWI</name>